<dbReference type="InterPro" id="IPR036366">
    <property type="entry name" value="PGBDSf"/>
</dbReference>
<dbReference type="GO" id="GO:0009253">
    <property type="term" value="P:peptidoglycan catabolic process"/>
    <property type="evidence" value="ECO:0007669"/>
    <property type="project" value="InterPro"/>
</dbReference>
<feature type="domain" description="N-acetylmuramoyl-L-alanine amidase" evidence="3">
    <location>
        <begin position="62"/>
        <end position="209"/>
    </location>
</feature>
<dbReference type="SMART" id="SM00644">
    <property type="entry name" value="Ami_2"/>
    <property type="match status" value="1"/>
</dbReference>
<dbReference type="PANTHER" id="PTHR11022:SF41">
    <property type="entry name" value="PEPTIDOGLYCAN-RECOGNITION PROTEIN LC-RELATED"/>
    <property type="match status" value="1"/>
</dbReference>
<evidence type="ECO:0000256" key="2">
    <source>
        <dbReference type="SAM" id="Phobius"/>
    </source>
</evidence>
<evidence type="ECO:0000259" key="3">
    <source>
        <dbReference type="SMART" id="SM00644"/>
    </source>
</evidence>
<feature type="domain" description="Peptidoglycan recognition protein family" evidence="4">
    <location>
        <begin position="50"/>
        <end position="203"/>
    </location>
</feature>
<keyword evidence="2" id="KW-0812">Transmembrane</keyword>
<dbReference type="GO" id="GO:0008270">
    <property type="term" value="F:zinc ion binding"/>
    <property type="evidence" value="ECO:0007669"/>
    <property type="project" value="InterPro"/>
</dbReference>
<dbReference type="Proteomes" id="UP000240317">
    <property type="component" value="Unassembled WGS sequence"/>
</dbReference>
<keyword evidence="2" id="KW-1133">Transmembrane helix</keyword>
<dbReference type="SUPFAM" id="SSF47090">
    <property type="entry name" value="PGBD-like"/>
    <property type="match status" value="2"/>
</dbReference>
<dbReference type="PROSITE" id="PS51318">
    <property type="entry name" value="TAT"/>
    <property type="match status" value="1"/>
</dbReference>
<dbReference type="AlphaFoldDB" id="A0A2T3W9H4"/>
<dbReference type="InterPro" id="IPR015510">
    <property type="entry name" value="PGRP"/>
</dbReference>
<evidence type="ECO:0000259" key="4">
    <source>
        <dbReference type="SMART" id="SM00701"/>
    </source>
</evidence>
<comment type="similarity">
    <text evidence="1">Belongs to the N-acetylmuramoyl-L-alanine amidase 2 family.</text>
</comment>
<accession>A0A2T3W9H4</accession>
<proteinExistence type="inferred from homology"/>
<keyword evidence="6" id="KW-1185">Reference proteome</keyword>
<dbReference type="RefSeq" id="WP_107137434.1">
    <property type="nucleotide sequence ID" value="NZ_PYSV01000005.1"/>
</dbReference>
<name>A0A2T3W9H4_9DEIO</name>
<dbReference type="GO" id="GO:0008745">
    <property type="term" value="F:N-acetylmuramoyl-L-alanine amidase activity"/>
    <property type="evidence" value="ECO:0007669"/>
    <property type="project" value="InterPro"/>
</dbReference>
<evidence type="ECO:0000256" key="1">
    <source>
        <dbReference type="ARBA" id="ARBA00007553"/>
    </source>
</evidence>
<protein>
    <submittedName>
        <fullName evidence="5">N-acetylmuramoyl-L-alanine amidase</fullName>
    </submittedName>
</protein>
<comment type="caution">
    <text evidence="5">The sequence shown here is derived from an EMBL/GenBank/DDBJ whole genome shotgun (WGS) entry which is preliminary data.</text>
</comment>
<dbReference type="InterPro" id="IPR006619">
    <property type="entry name" value="PGRP_domain_met/bac"/>
</dbReference>
<dbReference type="InterPro" id="IPR036365">
    <property type="entry name" value="PGBD-like_sf"/>
</dbReference>
<dbReference type="InterPro" id="IPR006311">
    <property type="entry name" value="TAT_signal"/>
</dbReference>
<dbReference type="Gene3D" id="1.10.101.10">
    <property type="entry name" value="PGBD-like superfamily/PGBD"/>
    <property type="match status" value="2"/>
</dbReference>
<gene>
    <name evidence="5" type="ORF">C8263_07125</name>
</gene>
<dbReference type="CDD" id="cd06583">
    <property type="entry name" value="PGRP"/>
    <property type="match status" value="1"/>
</dbReference>
<sequence length="363" mass="37829">MAAKNVLTRRDLLRLGALVGGGAFLASCGVKVASPALPQTPLNALAVASPSVAGTAAWAAQAPRSPIVLLSARPTRLIVHHTASANTSDLSRAQAYSLARSIQQSHFSRGWIDSGQQFTISRGGYVLEGRHRSLEAAQGGQQHVQGAHCDGFNDVSVGIENEGTYMTVSPPGGQYSALVGLCAWLCQQYGIPASELYGHRDFNNTDCPGDVLYAKLPQLRADVAARLGVSLRLWPTTRAPMTGERVRSAQRLLLAAGQSLTADGTYGSGTASAVRAFQSGVGLTPDGVIGSATWERLIRTVRRGDSGPAVQAAQGQLAARGYSVAVDGVFGAGTETAVRNFQTSRGLGADGVVGPNTWHALQS</sequence>
<dbReference type="InterPro" id="IPR002477">
    <property type="entry name" value="Peptidoglycan-bd-like"/>
</dbReference>
<dbReference type="Pfam" id="PF01471">
    <property type="entry name" value="PG_binding_1"/>
    <property type="match status" value="2"/>
</dbReference>
<dbReference type="Pfam" id="PF01510">
    <property type="entry name" value="Amidase_2"/>
    <property type="match status" value="1"/>
</dbReference>
<evidence type="ECO:0000313" key="6">
    <source>
        <dbReference type="Proteomes" id="UP000240317"/>
    </source>
</evidence>
<dbReference type="InterPro" id="IPR036505">
    <property type="entry name" value="Amidase/PGRP_sf"/>
</dbReference>
<keyword evidence="2" id="KW-0472">Membrane</keyword>
<dbReference type="Gene3D" id="3.40.80.10">
    <property type="entry name" value="Peptidoglycan recognition protein-like"/>
    <property type="match status" value="1"/>
</dbReference>
<dbReference type="PANTHER" id="PTHR11022">
    <property type="entry name" value="PEPTIDOGLYCAN RECOGNITION PROTEIN"/>
    <property type="match status" value="1"/>
</dbReference>
<dbReference type="EMBL" id="PYSV01000005">
    <property type="protein sequence ID" value="PTA68560.1"/>
    <property type="molecule type" value="Genomic_DNA"/>
</dbReference>
<feature type="transmembrane region" description="Helical" evidence="2">
    <location>
        <begin position="12"/>
        <end position="33"/>
    </location>
</feature>
<dbReference type="PROSITE" id="PS51257">
    <property type="entry name" value="PROKAR_LIPOPROTEIN"/>
    <property type="match status" value="1"/>
</dbReference>
<evidence type="ECO:0000313" key="5">
    <source>
        <dbReference type="EMBL" id="PTA68560.1"/>
    </source>
</evidence>
<organism evidence="5 6">
    <name type="scientific">Deinococcus arcticus</name>
    <dbReference type="NCBI Taxonomy" id="2136176"/>
    <lineage>
        <taxon>Bacteria</taxon>
        <taxon>Thermotogati</taxon>
        <taxon>Deinococcota</taxon>
        <taxon>Deinococci</taxon>
        <taxon>Deinococcales</taxon>
        <taxon>Deinococcaceae</taxon>
        <taxon>Deinococcus</taxon>
    </lineage>
</organism>
<dbReference type="SMART" id="SM00701">
    <property type="entry name" value="PGRP"/>
    <property type="match status" value="1"/>
</dbReference>
<dbReference type="SUPFAM" id="SSF55846">
    <property type="entry name" value="N-acetylmuramoyl-L-alanine amidase-like"/>
    <property type="match status" value="1"/>
</dbReference>
<dbReference type="InterPro" id="IPR002502">
    <property type="entry name" value="Amidase_domain"/>
</dbReference>
<dbReference type="OrthoDB" id="9812621at2"/>
<reference evidence="5 6" key="1">
    <citation type="submission" date="2018-03" db="EMBL/GenBank/DDBJ databases">
        <title>Draft genome of Deinococcus sp. OD32.</title>
        <authorList>
            <person name="Wang X.-P."/>
            <person name="Du Z.-J."/>
        </authorList>
    </citation>
    <scope>NUCLEOTIDE SEQUENCE [LARGE SCALE GENOMIC DNA]</scope>
    <source>
        <strain evidence="5 6">OD32</strain>
    </source>
</reference>